<evidence type="ECO:0000313" key="2">
    <source>
        <dbReference type="EMBL" id="UVX66877.1"/>
    </source>
</evidence>
<feature type="domain" description="ParB-like N-terminal" evidence="1">
    <location>
        <begin position="19"/>
        <end position="112"/>
    </location>
</feature>
<dbReference type="InterPro" id="IPR003115">
    <property type="entry name" value="ParB_N"/>
</dbReference>
<keyword evidence="3" id="KW-1185">Reference proteome</keyword>
<dbReference type="SMART" id="SM00470">
    <property type="entry name" value="ParB"/>
    <property type="match status" value="1"/>
</dbReference>
<evidence type="ECO:0000259" key="1">
    <source>
        <dbReference type="SMART" id="SM00470"/>
    </source>
</evidence>
<accession>A0ABY5TS39</accession>
<dbReference type="EMBL" id="OP072641">
    <property type="protein sequence ID" value="UVX66877.1"/>
    <property type="molecule type" value="Genomic_DNA"/>
</dbReference>
<organism evidence="2 3">
    <name type="scientific">Bacteriophage sp</name>
    <dbReference type="NCBI Taxonomy" id="38018"/>
    <lineage>
        <taxon>Viruses</taxon>
    </lineage>
</organism>
<dbReference type="InterPro" id="IPR036086">
    <property type="entry name" value="ParB/Sulfiredoxin_sf"/>
</dbReference>
<dbReference type="Pfam" id="PF02195">
    <property type="entry name" value="ParB_N"/>
    <property type="match status" value="1"/>
</dbReference>
<protein>
    <submittedName>
        <fullName evidence="2">ParB-like nuclease domain</fullName>
    </submittedName>
</protein>
<dbReference type="Proteomes" id="UP001158726">
    <property type="component" value="Segment"/>
</dbReference>
<proteinExistence type="predicted"/>
<evidence type="ECO:0000313" key="3">
    <source>
        <dbReference type="Proteomes" id="UP001158726"/>
    </source>
</evidence>
<dbReference type="Gene3D" id="3.90.1530.10">
    <property type="entry name" value="Conserved hypothetical protein from pyrococcus furiosus pfu- 392566-001, ParB domain"/>
    <property type="match status" value="1"/>
</dbReference>
<dbReference type="SUPFAM" id="SSF110849">
    <property type="entry name" value="ParB/Sulfiredoxin"/>
    <property type="match status" value="1"/>
</dbReference>
<name>A0ABY5TS39_9VIRU</name>
<reference evidence="2" key="1">
    <citation type="submission" date="2022-07" db="EMBL/GenBank/DDBJ databases">
        <authorList>
            <person name="Nishijima S."/>
        </authorList>
    </citation>
    <scope>NUCLEOTIDE SEQUENCE</scope>
    <source>
        <strain evidence="2">3465_136698</strain>
    </source>
</reference>
<sequence length="236" mass="26402">MSDIDTSQEMTIADGLVIKWVDVVNLKEQDLNAQVMEPRKFDALTQNIKLRGMLESLPYCSQPNGEGPISIVSGHHRTRAAARAGIQRIPVIIDTEPMTRSTITAKQIAANELTGHADEKLLAQLVTQMDNVDDLLLSGLDQDSLPHVEPQQVNLNGLNVKYEYKNVEFLFLTREYEELEQFVDDCSADMLGLVPMELYDEFVHQVTSFASRNGIKNMAAAVSKIIEIARKDAEEE</sequence>